<dbReference type="InterPro" id="IPR003439">
    <property type="entry name" value="ABC_transporter-like_ATP-bd"/>
</dbReference>
<keyword evidence="5 7" id="KW-1133">Transmembrane helix</keyword>
<name>A0A9Q5HRF6_SANBA</name>
<evidence type="ECO:0000256" key="3">
    <source>
        <dbReference type="ARBA" id="ARBA00022741"/>
    </source>
</evidence>
<protein>
    <submittedName>
        <fullName evidence="9">P-loop containing nucleoside triphosphate hydrolase protein</fullName>
    </submittedName>
</protein>
<dbReference type="PANTHER" id="PTHR43394">
    <property type="entry name" value="ATP-DEPENDENT PERMEASE MDL1, MITOCHONDRIAL"/>
    <property type="match status" value="1"/>
</dbReference>
<dbReference type="PANTHER" id="PTHR43394:SF1">
    <property type="entry name" value="ATP-BINDING CASSETTE SUB-FAMILY B MEMBER 10, MITOCHONDRIAL"/>
    <property type="match status" value="1"/>
</dbReference>
<dbReference type="SUPFAM" id="SSF90123">
    <property type="entry name" value="ABC transporter transmembrane region"/>
    <property type="match status" value="1"/>
</dbReference>
<dbReference type="InterPro" id="IPR017871">
    <property type="entry name" value="ABC_transporter-like_CS"/>
</dbReference>
<comment type="caution">
    <text evidence="9">The sequence shown here is derived from an EMBL/GenBank/DDBJ whole genome shotgun (WGS) entry which is preliminary data.</text>
</comment>
<dbReference type="Gene3D" id="1.20.1560.10">
    <property type="entry name" value="ABC transporter type 1, transmembrane domain"/>
    <property type="match status" value="1"/>
</dbReference>
<proteinExistence type="predicted"/>
<feature type="transmembrane region" description="Helical" evidence="7">
    <location>
        <begin position="74"/>
        <end position="99"/>
    </location>
</feature>
<evidence type="ECO:0000259" key="8">
    <source>
        <dbReference type="PROSITE" id="PS50893"/>
    </source>
</evidence>
<evidence type="ECO:0000256" key="1">
    <source>
        <dbReference type="ARBA" id="ARBA00004141"/>
    </source>
</evidence>
<evidence type="ECO:0000256" key="6">
    <source>
        <dbReference type="ARBA" id="ARBA00023136"/>
    </source>
</evidence>
<reference evidence="9" key="1">
    <citation type="submission" date="2016-06" db="EMBL/GenBank/DDBJ databases">
        <title>Draft Genome sequence of the fungus Inonotus baumii.</title>
        <authorList>
            <person name="Zhu H."/>
            <person name="Lin W."/>
        </authorList>
    </citation>
    <scope>NUCLEOTIDE SEQUENCE</scope>
    <source>
        <strain evidence="9">821</strain>
    </source>
</reference>
<comment type="subcellular location">
    <subcellularLocation>
        <location evidence="1">Membrane</location>
        <topology evidence="1">Multi-pass membrane protein</topology>
    </subcellularLocation>
</comment>
<evidence type="ECO:0000313" key="10">
    <source>
        <dbReference type="Proteomes" id="UP000757232"/>
    </source>
</evidence>
<keyword evidence="9" id="KW-0378">Hydrolase</keyword>
<keyword evidence="3" id="KW-0547">Nucleotide-binding</keyword>
<dbReference type="GO" id="GO:0016020">
    <property type="term" value="C:membrane"/>
    <property type="evidence" value="ECO:0007669"/>
    <property type="project" value="UniProtKB-SubCell"/>
</dbReference>
<dbReference type="SUPFAM" id="SSF52540">
    <property type="entry name" value="P-loop containing nucleoside triphosphate hydrolases"/>
    <property type="match status" value="1"/>
</dbReference>
<dbReference type="InterPro" id="IPR039421">
    <property type="entry name" value="Type_1_exporter"/>
</dbReference>
<dbReference type="InterPro" id="IPR036640">
    <property type="entry name" value="ABC1_TM_sf"/>
</dbReference>
<evidence type="ECO:0000256" key="7">
    <source>
        <dbReference type="SAM" id="Phobius"/>
    </source>
</evidence>
<sequence length="708" mass="80079">MRRRRQWTSSKGTFNPDDEQRVKHTKIGVWDLYEEITPELKNVPGGAKLEQLNEMKQSIPYIWRMLQDLSGLKSCWLALALYVACTVVLSLLPAVALWYSGQMLRIVESAVETRTVDTTVLTRVAVGRMTVAVVKRLLNHVKSRTMTLLDQRIKAHYSGHIFEAYARLDLPTFEDPIVRRQLEAAEGGRSSVAWDTVQMLANTFSHVIQLVSQVSVLLSVLRGQRDGTLIALLSFISPVFQWMRFQQFVSHGVWAATCRNNSYMRLQGLKRMVTSPIHRKEIVAGNLFQRLLNEFYVAQEAVGDDGGDFHELRRKYYLRDRLTSLSLLSDPLKEIPQIVFALRAVQYPASIPITLASLNLIQSTVSSFSHSLLQFFDQFGSVAVHLDSIRKLYEIKNIRLKVQDGRETYPENEQDLRSGISVEFRRVSFKYPGSDAYALNDVSFKIERGQLCVIVGVNGSGKSTILKLLIRLYDPTEGKILIDGRDIKALKLKDLRHAVAVLFQDYSHFPLSIKENIGLGDPYAPYDDERIERAAEAGGAYDFVKKLPDGFDEYLDRPVSDYYSSLPEGTTSLFGRSVDHSRVRRMGNMSVAESSQLSGGQMQRLAVSRTFMRSVADDSGVGLLLFDEPSASLDPQAEYDLFERLRALRGNKTMIFSSHRFGSLTRYADVILYMRDSVMDEIGTHESLLKKGGGYANVYNLQARAFLS</sequence>
<evidence type="ECO:0000256" key="4">
    <source>
        <dbReference type="ARBA" id="ARBA00022840"/>
    </source>
</evidence>
<gene>
    <name evidence="9" type="ORF">A7U60_g8615</name>
</gene>
<evidence type="ECO:0000256" key="5">
    <source>
        <dbReference type="ARBA" id="ARBA00022989"/>
    </source>
</evidence>
<dbReference type="EMBL" id="LNZH02000215">
    <property type="protein sequence ID" value="OCB84626.1"/>
    <property type="molecule type" value="Genomic_DNA"/>
</dbReference>
<dbReference type="Gene3D" id="3.40.50.300">
    <property type="entry name" value="P-loop containing nucleotide triphosphate hydrolases"/>
    <property type="match status" value="1"/>
</dbReference>
<dbReference type="OrthoDB" id="6500128at2759"/>
<organism evidence="9 10">
    <name type="scientific">Sanghuangporus baumii</name>
    <name type="common">Phellinus baumii</name>
    <dbReference type="NCBI Taxonomy" id="108892"/>
    <lineage>
        <taxon>Eukaryota</taxon>
        <taxon>Fungi</taxon>
        <taxon>Dikarya</taxon>
        <taxon>Basidiomycota</taxon>
        <taxon>Agaricomycotina</taxon>
        <taxon>Agaricomycetes</taxon>
        <taxon>Hymenochaetales</taxon>
        <taxon>Hymenochaetaceae</taxon>
        <taxon>Sanghuangporus</taxon>
    </lineage>
</organism>
<accession>A0A9Q5HRF6</accession>
<dbReference type="GO" id="GO:0005524">
    <property type="term" value="F:ATP binding"/>
    <property type="evidence" value="ECO:0007669"/>
    <property type="project" value="UniProtKB-KW"/>
</dbReference>
<keyword evidence="10" id="KW-1185">Reference proteome</keyword>
<dbReference type="AlphaFoldDB" id="A0A9Q5HRF6"/>
<dbReference type="InterPro" id="IPR027417">
    <property type="entry name" value="P-loop_NTPase"/>
</dbReference>
<dbReference type="PROSITE" id="PS50893">
    <property type="entry name" value="ABC_TRANSPORTER_2"/>
    <property type="match status" value="1"/>
</dbReference>
<evidence type="ECO:0000256" key="2">
    <source>
        <dbReference type="ARBA" id="ARBA00022692"/>
    </source>
</evidence>
<dbReference type="Pfam" id="PF00005">
    <property type="entry name" value="ABC_tran"/>
    <property type="match status" value="1"/>
</dbReference>
<evidence type="ECO:0000313" key="9">
    <source>
        <dbReference type="EMBL" id="OCB84626.1"/>
    </source>
</evidence>
<keyword evidence="4" id="KW-0067">ATP-binding</keyword>
<keyword evidence="2 7" id="KW-0812">Transmembrane</keyword>
<dbReference type="Proteomes" id="UP000757232">
    <property type="component" value="Unassembled WGS sequence"/>
</dbReference>
<dbReference type="PROSITE" id="PS00211">
    <property type="entry name" value="ABC_TRANSPORTER_1"/>
    <property type="match status" value="1"/>
</dbReference>
<feature type="domain" description="ABC transporter" evidence="8">
    <location>
        <begin position="422"/>
        <end position="701"/>
    </location>
</feature>
<dbReference type="GO" id="GO:0016887">
    <property type="term" value="F:ATP hydrolysis activity"/>
    <property type="evidence" value="ECO:0007669"/>
    <property type="project" value="InterPro"/>
</dbReference>
<keyword evidence="6 7" id="KW-0472">Membrane</keyword>
<dbReference type="InterPro" id="IPR003593">
    <property type="entry name" value="AAA+_ATPase"/>
</dbReference>
<dbReference type="GO" id="GO:0015421">
    <property type="term" value="F:ABC-type oligopeptide transporter activity"/>
    <property type="evidence" value="ECO:0007669"/>
    <property type="project" value="TreeGrafter"/>
</dbReference>
<dbReference type="SMART" id="SM00382">
    <property type="entry name" value="AAA"/>
    <property type="match status" value="1"/>
</dbReference>